<feature type="domain" description="Aldehyde dehydrogenase" evidence="4">
    <location>
        <begin position="15"/>
        <end position="463"/>
    </location>
</feature>
<dbReference type="SUPFAM" id="SSF53720">
    <property type="entry name" value="ALDH-like"/>
    <property type="match status" value="1"/>
</dbReference>
<evidence type="ECO:0000256" key="3">
    <source>
        <dbReference type="ARBA" id="ARBA00023027"/>
    </source>
</evidence>
<dbReference type="EMBL" id="QUAJ01000014">
    <property type="protein sequence ID" value="REI40936.1"/>
    <property type="molecule type" value="Genomic_DNA"/>
</dbReference>
<evidence type="ECO:0000313" key="5">
    <source>
        <dbReference type="EMBL" id="REI40936.1"/>
    </source>
</evidence>
<evidence type="ECO:0000313" key="6">
    <source>
        <dbReference type="Proteomes" id="UP000263486"/>
    </source>
</evidence>
<dbReference type="InterPro" id="IPR016163">
    <property type="entry name" value="Ald_DH_C"/>
</dbReference>
<dbReference type="Pfam" id="PF00171">
    <property type="entry name" value="Aldedh"/>
    <property type="match status" value="1"/>
</dbReference>
<dbReference type="NCBIfam" id="TIGR01722">
    <property type="entry name" value="MMSDH"/>
    <property type="match status" value="1"/>
</dbReference>
<dbReference type="PROSITE" id="PS00070">
    <property type="entry name" value="ALDEHYDE_DEHYDR_CYS"/>
    <property type="match status" value="1"/>
</dbReference>
<dbReference type="InterPro" id="IPR016162">
    <property type="entry name" value="Ald_DH_N"/>
</dbReference>
<evidence type="ECO:0000259" key="4">
    <source>
        <dbReference type="Pfam" id="PF00171"/>
    </source>
</evidence>
<protein>
    <recommendedName>
        <fullName evidence="1">methylmalonate-semialdehyde dehydrogenase (CoA acylating)</fullName>
        <ecNumber evidence="1">1.2.1.27</ecNumber>
    </recommendedName>
</protein>
<evidence type="ECO:0000256" key="1">
    <source>
        <dbReference type="ARBA" id="ARBA00013048"/>
    </source>
</evidence>
<name>A0ABX9KGY2_9FUSO</name>
<proteinExistence type="predicted"/>
<dbReference type="GO" id="GO:0004491">
    <property type="term" value="F:methylmalonate-semialdehyde dehydrogenase (acylating, NAD) activity"/>
    <property type="evidence" value="ECO:0007669"/>
    <property type="project" value="UniProtKB-EC"/>
</dbReference>
<dbReference type="InterPro" id="IPR010061">
    <property type="entry name" value="MeMal-semiAld_DH"/>
</dbReference>
<dbReference type="Gene3D" id="3.40.605.10">
    <property type="entry name" value="Aldehyde Dehydrogenase, Chain A, domain 1"/>
    <property type="match status" value="1"/>
</dbReference>
<keyword evidence="3" id="KW-0520">NAD</keyword>
<comment type="caution">
    <text evidence="5">The sequence shown here is derived from an EMBL/GenBank/DDBJ whole genome shotgun (WGS) entry which is preliminary data.</text>
</comment>
<dbReference type="InterPro" id="IPR015590">
    <property type="entry name" value="Aldehyde_DH_dom"/>
</dbReference>
<dbReference type="EC" id="1.2.1.27" evidence="1"/>
<keyword evidence="6" id="KW-1185">Reference proteome</keyword>
<reference evidence="5 6" key="1">
    <citation type="submission" date="2018-08" db="EMBL/GenBank/DDBJ databases">
        <title>Draft genome sequence of Psychrilyobacter sp. strain SD5 isolated from Black Sea water.</title>
        <authorList>
            <person name="Yadav S."/>
            <person name="Villanueva L."/>
            <person name="Damste J.S.S."/>
        </authorList>
    </citation>
    <scope>NUCLEOTIDE SEQUENCE [LARGE SCALE GENOMIC DNA]</scope>
    <source>
        <strain evidence="5 6">SD5</strain>
    </source>
</reference>
<evidence type="ECO:0000256" key="2">
    <source>
        <dbReference type="ARBA" id="ARBA00023002"/>
    </source>
</evidence>
<organism evidence="5 6">
    <name type="scientific">Psychrilyobacter piezotolerans</name>
    <dbReference type="NCBI Taxonomy" id="2293438"/>
    <lineage>
        <taxon>Bacteria</taxon>
        <taxon>Fusobacteriati</taxon>
        <taxon>Fusobacteriota</taxon>
        <taxon>Fusobacteriia</taxon>
        <taxon>Fusobacteriales</taxon>
        <taxon>Fusobacteriaceae</taxon>
        <taxon>Psychrilyobacter</taxon>
    </lineage>
</organism>
<accession>A0ABX9KGY2</accession>
<dbReference type="PANTHER" id="PTHR43866:SF4">
    <property type="entry name" value="MALONATE-SEMIALDEHYDE DEHYDROGENASE"/>
    <property type="match status" value="1"/>
</dbReference>
<dbReference type="Gene3D" id="3.40.309.10">
    <property type="entry name" value="Aldehyde Dehydrogenase, Chain A, domain 2"/>
    <property type="match status" value="1"/>
</dbReference>
<dbReference type="InterPro" id="IPR016161">
    <property type="entry name" value="Ald_DH/histidinol_DH"/>
</dbReference>
<dbReference type="PANTHER" id="PTHR43866">
    <property type="entry name" value="MALONATE-SEMIALDEHYDE DEHYDROGENASE"/>
    <property type="match status" value="1"/>
</dbReference>
<keyword evidence="2 5" id="KW-0560">Oxidoreductase</keyword>
<gene>
    <name evidence="5" type="primary">mmsA</name>
    <name evidence="5" type="ORF">DYH56_08895</name>
</gene>
<sequence>MKYNEIKNYLNGKFVSGMGEKYDVYAPINGEIIGEFKAATKAQLDEVVAKAKAAQESWAGLTAKSRSKVIYKYRELLMKYREELSVVNCEENGKSMEEAYAGVDKAIELTEFACSIPQLISGKTQDVSKGVNCKEERRPLGVVASITPFNFPVMVPHWTVPNAIALGNAIILKPSELTPISAMKMAELWEEAGLPEGIFNVVNGGKEIVEGICDNKDIVAVSFVGSTPVAEIVHKRGSANSKRVLALGGAKNHIVVMPDANKDAGSRDIISSAFGMSGQRCMAVSVMIGVGSIDEVYGEVVAKAKNMVPGVDLPPVISEAAIKKIEDYLDYAQENGAEIVVDGRKVKTDEGYFIGPSIIDWGNSKKMSSEEIFGPVLEIRSANTIAEAAAIQNESPYGNAAAIFTQNGRFVDEAIREFQAGMLGVNIGVPVPREPFSFGGIKDSKFGYGDITGVSSIDFWTNLIKITTKWNPEHKVDWMS</sequence>
<dbReference type="Proteomes" id="UP000263486">
    <property type="component" value="Unassembled WGS sequence"/>
</dbReference>
<dbReference type="InterPro" id="IPR016160">
    <property type="entry name" value="Ald_DH_CS_CYS"/>
</dbReference>
<dbReference type="RefSeq" id="WP_114642494.1">
    <property type="nucleotide sequence ID" value="NZ_JAACIO010000010.1"/>
</dbReference>